<evidence type="ECO:0000313" key="2">
    <source>
        <dbReference type="EMBL" id="GAM77978.1"/>
    </source>
</evidence>
<dbReference type="AlphaFoldDB" id="A0A0B8QSI7"/>
<dbReference type="Proteomes" id="UP000031666">
    <property type="component" value="Unassembled WGS sequence"/>
</dbReference>
<gene>
    <name evidence="2" type="ORF">JCM19241_706</name>
</gene>
<sequence>MKKTNNVIATAVIAALALSGCSDSDDGDSSNPTTMTASVTLVDTSNTAQQNDSYPHSVVNDGYTVSFIDNTGNEYQTTNVSLNSPFEITFEGSAMITVSHPQNLDGVQTAYVLASDEMSVNSEADVDIPMYNKDWQAISIDCSNVNSATLGVVTQECDQNDSLNFYQRGNSHDLFVSFEDGFTPYALQDKEVIVGDHHHVTFEMASEQSNSQSGDLEYQSNASWNYMPHKIPVNSEELEQFVGKNLDEVTLHDGYMEIASYGTAPHQQSSDDPILTSKYNVITLHGLQEKPGYPLSAYKEPVVQIENHSGVDTGFMNLYLNNDSKANEDELAFIIQFNEDGSVKSISSAMHSYSTWQEFKNAHGSQLVNSSYMMNDLDMAAIADCVLDIGPQSTDLGDFLSELIDEECTRSLVEEVQQDGIDHIHVGNFFWRSNDTTNTGEVRLDVHEFEVGLIDSNALRSSVHQSNSRGLNSFEFSDGQTTIAWQSSQPKVWIKDIPEGLGLNKALVSNLTTDLQSNEGAYINIYMTDGSMNKCVTLFPNGTFNITAEATDTATCTGVQETDLTLDQLEAKTVGYTVNANYFDTLDKGNFFWRGKEISDKQAVFTNYTLAK</sequence>
<accession>A0A0B8QSI7</accession>
<reference evidence="2 3" key="2">
    <citation type="submission" date="2015-01" db="EMBL/GenBank/DDBJ databases">
        <authorList>
            <consortium name="NBRP consortium"/>
            <person name="Sawabe T."/>
            <person name="Meirelles P."/>
            <person name="Feng G."/>
            <person name="Sayaka M."/>
            <person name="Hattori M."/>
            <person name="Ohkuma M."/>
        </authorList>
    </citation>
    <scope>NUCLEOTIDE SEQUENCE [LARGE SCALE GENOMIC DNA]</scope>
    <source>
        <strain evidence="3">JCM 19241</strain>
    </source>
</reference>
<evidence type="ECO:0000256" key="1">
    <source>
        <dbReference type="SAM" id="SignalP"/>
    </source>
</evidence>
<proteinExistence type="predicted"/>
<organism evidence="2 3">
    <name type="scientific">Vibrio ishigakensis</name>
    <dbReference type="NCBI Taxonomy" id="1481914"/>
    <lineage>
        <taxon>Bacteria</taxon>
        <taxon>Pseudomonadati</taxon>
        <taxon>Pseudomonadota</taxon>
        <taxon>Gammaproteobacteria</taxon>
        <taxon>Vibrionales</taxon>
        <taxon>Vibrionaceae</taxon>
        <taxon>Vibrio</taxon>
    </lineage>
</organism>
<feature type="chain" id="PRO_5002141183" evidence="1">
    <location>
        <begin position="25"/>
        <end position="612"/>
    </location>
</feature>
<feature type="signal peptide" evidence="1">
    <location>
        <begin position="1"/>
        <end position="24"/>
    </location>
</feature>
<keyword evidence="1" id="KW-0732">Signal</keyword>
<protein>
    <submittedName>
        <fullName evidence="2">Uncharacterized protein</fullName>
    </submittedName>
</protein>
<reference evidence="2 3" key="1">
    <citation type="submission" date="2015-01" db="EMBL/GenBank/DDBJ databases">
        <title>Vibrio sp. C94 JCM 19241 whole genome shotgun sequence.</title>
        <authorList>
            <person name="Sawabe T."/>
            <person name="Meirelles P."/>
            <person name="Feng G."/>
            <person name="Sayaka M."/>
            <person name="Hattori M."/>
            <person name="Ohkuma M."/>
        </authorList>
    </citation>
    <scope>NUCLEOTIDE SEQUENCE [LARGE SCALE GENOMIC DNA]</scope>
    <source>
        <strain evidence="3">JCM 19241</strain>
    </source>
</reference>
<dbReference type="EMBL" id="BBSC01000011">
    <property type="protein sequence ID" value="GAM77978.1"/>
    <property type="molecule type" value="Genomic_DNA"/>
</dbReference>
<name>A0A0B8QSI7_9VIBR</name>
<comment type="caution">
    <text evidence="2">The sequence shown here is derived from an EMBL/GenBank/DDBJ whole genome shotgun (WGS) entry which is preliminary data.</text>
</comment>
<evidence type="ECO:0000313" key="3">
    <source>
        <dbReference type="Proteomes" id="UP000031666"/>
    </source>
</evidence>
<dbReference type="PROSITE" id="PS51257">
    <property type="entry name" value="PROKAR_LIPOPROTEIN"/>
    <property type="match status" value="1"/>
</dbReference>